<reference evidence="2 3" key="1">
    <citation type="submission" date="2017-05" db="EMBL/GenBank/DDBJ databases">
        <authorList>
            <person name="Varghese N."/>
            <person name="Submissions S."/>
        </authorList>
    </citation>
    <scope>NUCLEOTIDE SEQUENCE [LARGE SCALE GENOMIC DNA]</scope>
    <source>
        <strain evidence="2 3">DSM 15360</strain>
    </source>
</reference>
<gene>
    <name evidence="2" type="ORF">SAMN06265367_108200</name>
</gene>
<dbReference type="RefSeq" id="WP_283414450.1">
    <property type="nucleotide sequence ID" value="NZ_FXUA01000008.1"/>
</dbReference>
<organism evidence="2 3">
    <name type="scientific">Algoriphagus winogradskyi</name>
    <dbReference type="NCBI Taxonomy" id="237017"/>
    <lineage>
        <taxon>Bacteria</taxon>
        <taxon>Pseudomonadati</taxon>
        <taxon>Bacteroidota</taxon>
        <taxon>Cytophagia</taxon>
        <taxon>Cytophagales</taxon>
        <taxon>Cyclobacteriaceae</taxon>
        <taxon>Algoriphagus</taxon>
    </lineage>
</organism>
<accession>A0ABY1PGZ2</accession>
<dbReference type="Proteomes" id="UP001157915">
    <property type="component" value="Unassembled WGS sequence"/>
</dbReference>
<sequence length="91" mass="10086">MNSLIKRLPLFAFVLAAFAAFAFTSPEEVQTDVYGFDGEHWYLVNQPPGPGTYNCVMDAAPGCLYEEIDGDPIDPNTNRKFQNNGLTPIEN</sequence>
<evidence type="ECO:0000313" key="2">
    <source>
        <dbReference type="EMBL" id="SMP33484.1"/>
    </source>
</evidence>
<feature type="signal peptide" evidence="1">
    <location>
        <begin position="1"/>
        <end position="22"/>
    </location>
</feature>
<keyword evidence="3" id="KW-1185">Reference proteome</keyword>
<proteinExistence type="predicted"/>
<feature type="chain" id="PRO_5046367199" description="Secreted protein" evidence="1">
    <location>
        <begin position="23"/>
        <end position="91"/>
    </location>
</feature>
<name>A0ABY1PGZ2_9BACT</name>
<keyword evidence="1" id="KW-0732">Signal</keyword>
<evidence type="ECO:0008006" key="4">
    <source>
        <dbReference type="Google" id="ProtNLM"/>
    </source>
</evidence>
<dbReference type="EMBL" id="FXUA01000008">
    <property type="protein sequence ID" value="SMP33484.1"/>
    <property type="molecule type" value="Genomic_DNA"/>
</dbReference>
<evidence type="ECO:0000313" key="3">
    <source>
        <dbReference type="Proteomes" id="UP001157915"/>
    </source>
</evidence>
<protein>
    <recommendedName>
        <fullName evidence="4">Secreted protein</fullName>
    </recommendedName>
</protein>
<comment type="caution">
    <text evidence="2">The sequence shown here is derived from an EMBL/GenBank/DDBJ whole genome shotgun (WGS) entry which is preliminary data.</text>
</comment>
<evidence type="ECO:0000256" key="1">
    <source>
        <dbReference type="SAM" id="SignalP"/>
    </source>
</evidence>